<dbReference type="GO" id="GO:0004515">
    <property type="term" value="F:nicotinate-nucleotide adenylyltransferase activity"/>
    <property type="evidence" value="ECO:0007669"/>
    <property type="project" value="UniProtKB-UniRule"/>
</dbReference>
<organism evidence="12 13">
    <name type="scientific">Candidatus Thermofonsia Clade 1 bacterium</name>
    <dbReference type="NCBI Taxonomy" id="2364210"/>
    <lineage>
        <taxon>Bacteria</taxon>
        <taxon>Bacillati</taxon>
        <taxon>Chloroflexota</taxon>
        <taxon>Candidatus Thermofontia</taxon>
        <taxon>Candidatus Thermofonsia Clade 1</taxon>
    </lineage>
</organism>
<feature type="domain" description="Cytidyltransferase-like" evidence="11">
    <location>
        <begin position="6"/>
        <end position="153"/>
    </location>
</feature>
<evidence type="ECO:0000256" key="4">
    <source>
        <dbReference type="ARBA" id="ARBA00022679"/>
    </source>
</evidence>
<dbReference type="GO" id="GO:0009435">
    <property type="term" value="P:NAD+ biosynthetic process"/>
    <property type="evidence" value="ECO:0007669"/>
    <property type="project" value="UniProtKB-UniRule"/>
</dbReference>
<dbReference type="AlphaFoldDB" id="A0A2M8P207"/>
<evidence type="ECO:0000313" key="12">
    <source>
        <dbReference type="EMBL" id="PJF31591.1"/>
    </source>
</evidence>
<sequence length="198" mass="22550">MPRLGVFGGTFDPPHIGHLILAQIARDTLNLERVLFVPAAQPPHKQDQGVTPPLHRFAMLQRAIQGNPHFEISRVDMDRQGPHYTSDMLSILRAQNRGYELFFLMGADSLSELMTWRAPEWIIAQATLAVMRRPNVPINLDALEARLPGVRQRVVLVDAPLIEIAASTLRETVRRGHSIRYQVPDAVLEYIHQQRLYR</sequence>
<dbReference type="SUPFAM" id="SSF52374">
    <property type="entry name" value="Nucleotidylyl transferase"/>
    <property type="match status" value="1"/>
</dbReference>
<dbReference type="InterPro" id="IPR004821">
    <property type="entry name" value="Cyt_trans-like"/>
</dbReference>
<comment type="caution">
    <text evidence="12">The sequence shown here is derived from an EMBL/GenBank/DDBJ whole genome shotgun (WGS) entry which is preliminary data.</text>
</comment>
<dbReference type="InterPro" id="IPR005248">
    <property type="entry name" value="NadD/NMNAT"/>
</dbReference>
<dbReference type="UniPathway" id="UPA00253">
    <property type="reaction ID" value="UER00332"/>
</dbReference>
<keyword evidence="7 10" id="KW-0067">ATP-binding</keyword>
<protein>
    <recommendedName>
        <fullName evidence="10">Probable nicotinate-nucleotide adenylyltransferase</fullName>
        <ecNumber evidence="10">2.7.7.18</ecNumber>
    </recommendedName>
    <alternativeName>
        <fullName evidence="10">Deamido-NAD(+) diphosphorylase</fullName>
    </alternativeName>
    <alternativeName>
        <fullName evidence="10">Deamido-NAD(+) pyrophosphorylase</fullName>
    </alternativeName>
    <alternativeName>
        <fullName evidence="10">Nicotinate mononucleotide adenylyltransferase</fullName>
        <shortName evidence="10">NaMN adenylyltransferase</shortName>
    </alternativeName>
</protein>
<evidence type="ECO:0000259" key="11">
    <source>
        <dbReference type="Pfam" id="PF01467"/>
    </source>
</evidence>
<dbReference type="EC" id="2.7.7.18" evidence="10"/>
<dbReference type="PANTHER" id="PTHR39321">
    <property type="entry name" value="NICOTINATE-NUCLEOTIDE ADENYLYLTRANSFERASE-RELATED"/>
    <property type="match status" value="1"/>
</dbReference>
<dbReference type="InterPro" id="IPR014729">
    <property type="entry name" value="Rossmann-like_a/b/a_fold"/>
</dbReference>
<keyword evidence="4 10" id="KW-0808">Transferase</keyword>
<dbReference type="EMBL" id="PGTK01000003">
    <property type="protein sequence ID" value="PJF31591.1"/>
    <property type="molecule type" value="Genomic_DNA"/>
</dbReference>
<evidence type="ECO:0000256" key="3">
    <source>
        <dbReference type="ARBA" id="ARBA00022642"/>
    </source>
</evidence>
<comment type="pathway">
    <text evidence="2 10">Cofactor biosynthesis; NAD(+) biosynthesis; deamido-NAD(+) from nicotinate D-ribonucleotide: step 1/1.</text>
</comment>
<keyword evidence="3 10" id="KW-0662">Pyridine nucleotide biosynthesis</keyword>
<reference evidence="12 13" key="1">
    <citation type="submission" date="2017-11" db="EMBL/GenBank/DDBJ databases">
        <title>Evolution of Phototrophy in the Chloroflexi Phylum Driven by Horizontal Gene Transfer.</title>
        <authorList>
            <person name="Ward L.M."/>
            <person name="Hemp J."/>
            <person name="Shih P.M."/>
            <person name="Mcglynn S.E."/>
            <person name="Fischer W."/>
        </authorList>
    </citation>
    <scope>NUCLEOTIDE SEQUENCE [LARGE SCALE GENOMIC DNA]</scope>
    <source>
        <strain evidence="12">CP2_2F</strain>
    </source>
</reference>
<dbReference type="PANTHER" id="PTHR39321:SF3">
    <property type="entry name" value="PHOSPHOPANTETHEINE ADENYLYLTRANSFERASE"/>
    <property type="match status" value="1"/>
</dbReference>
<evidence type="ECO:0000256" key="9">
    <source>
        <dbReference type="ARBA" id="ARBA00048721"/>
    </source>
</evidence>
<dbReference type="CDD" id="cd02165">
    <property type="entry name" value="NMNAT"/>
    <property type="match status" value="1"/>
</dbReference>
<keyword evidence="5 10" id="KW-0548">Nucleotidyltransferase</keyword>
<keyword evidence="8 10" id="KW-0520">NAD</keyword>
<dbReference type="Proteomes" id="UP000228921">
    <property type="component" value="Unassembled WGS sequence"/>
</dbReference>
<keyword evidence="6 10" id="KW-0547">Nucleotide-binding</keyword>
<evidence type="ECO:0000256" key="2">
    <source>
        <dbReference type="ARBA" id="ARBA00005019"/>
    </source>
</evidence>
<dbReference type="NCBIfam" id="TIGR00482">
    <property type="entry name" value="nicotinate (nicotinamide) nucleotide adenylyltransferase"/>
    <property type="match status" value="1"/>
</dbReference>
<evidence type="ECO:0000256" key="6">
    <source>
        <dbReference type="ARBA" id="ARBA00022741"/>
    </source>
</evidence>
<name>A0A2M8P207_9CHLR</name>
<dbReference type="NCBIfam" id="TIGR00125">
    <property type="entry name" value="cyt_tran_rel"/>
    <property type="match status" value="1"/>
</dbReference>
<evidence type="ECO:0000256" key="10">
    <source>
        <dbReference type="HAMAP-Rule" id="MF_00244"/>
    </source>
</evidence>
<proteinExistence type="inferred from homology"/>
<dbReference type="Gene3D" id="3.40.50.620">
    <property type="entry name" value="HUPs"/>
    <property type="match status" value="1"/>
</dbReference>
<dbReference type="GO" id="GO:0005524">
    <property type="term" value="F:ATP binding"/>
    <property type="evidence" value="ECO:0007669"/>
    <property type="project" value="UniProtKB-KW"/>
</dbReference>
<comment type="catalytic activity">
    <reaction evidence="9 10">
        <text>nicotinate beta-D-ribonucleotide + ATP + H(+) = deamido-NAD(+) + diphosphate</text>
        <dbReference type="Rhea" id="RHEA:22860"/>
        <dbReference type="ChEBI" id="CHEBI:15378"/>
        <dbReference type="ChEBI" id="CHEBI:30616"/>
        <dbReference type="ChEBI" id="CHEBI:33019"/>
        <dbReference type="ChEBI" id="CHEBI:57502"/>
        <dbReference type="ChEBI" id="CHEBI:58437"/>
        <dbReference type="EC" id="2.7.7.18"/>
    </reaction>
</comment>
<comment type="function">
    <text evidence="1 10">Catalyzes the reversible adenylation of nicotinate mononucleotide (NaMN) to nicotinic acid adenine dinucleotide (NaAD).</text>
</comment>
<evidence type="ECO:0000313" key="13">
    <source>
        <dbReference type="Proteomes" id="UP000228921"/>
    </source>
</evidence>
<accession>A0A2M8P207</accession>
<dbReference type="Pfam" id="PF01467">
    <property type="entry name" value="CTP_transf_like"/>
    <property type="match status" value="1"/>
</dbReference>
<evidence type="ECO:0000256" key="8">
    <source>
        <dbReference type="ARBA" id="ARBA00023027"/>
    </source>
</evidence>
<evidence type="ECO:0000256" key="7">
    <source>
        <dbReference type="ARBA" id="ARBA00022840"/>
    </source>
</evidence>
<evidence type="ECO:0000256" key="5">
    <source>
        <dbReference type="ARBA" id="ARBA00022695"/>
    </source>
</evidence>
<dbReference type="HAMAP" id="MF_00244">
    <property type="entry name" value="NaMN_adenylyltr"/>
    <property type="match status" value="1"/>
</dbReference>
<comment type="similarity">
    <text evidence="10">Belongs to the NadD family.</text>
</comment>
<dbReference type="NCBIfam" id="NF000840">
    <property type="entry name" value="PRK00071.1-3"/>
    <property type="match status" value="1"/>
</dbReference>
<gene>
    <name evidence="10" type="primary">nadD</name>
    <name evidence="12" type="ORF">CUN51_04410</name>
</gene>
<evidence type="ECO:0000256" key="1">
    <source>
        <dbReference type="ARBA" id="ARBA00002324"/>
    </source>
</evidence>